<name>F7VDT3_9PROT</name>
<protein>
    <submittedName>
        <fullName evidence="1">Uncharacterized protein</fullName>
    </submittedName>
</protein>
<evidence type="ECO:0000313" key="1">
    <source>
        <dbReference type="EMBL" id="GAA08528.1"/>
    </source>
</evidence>
<dbReference type="Proteomes" id="UP000004319">
    <property type="component" value="Unassembled WGS sequence"/>
</dbReference>
<comment type="caution">
    <text evidence="1">The sequence shown here is derived from an EMBL/GenBank/DDBJ whole genome shotgun (WGS) entry which is preliminary data.</text>
</comment>
<organism evidence="1 2">
    <name type="scientific">Acetobacter tropicalis NBRC 101654</name>
    <dbReference type="NCBI Taxonomy" id="749388"/>
    <lineage>
        <taxon>Bacteria</taxon>
        <taxon>Pseudomonadati</taxon>
        <taxon>Pseudomonadota</taxon>
        <taxon>Alphaproteobacteria</taxon>
        <taxon>Acetobacterales</taxon>
        <taxon>Acetobacteraceae</taxon>
        <taxon>Acetobacter</taxon>
    </lineage>
</organism>
<accession>F7VDT3</accession>
<proteinExistence type="predicted"/>
<dbReference type="AlphaFoldDB" id="F7VDT3"/>
<gene>
    <name evidence="1" type="ORF">ATPR_1532</name>
</gene>
<reference evidence="1 2" key="1">
    <citation type="journal article" date="2011" name="Biochem. Biophys. Res. Commun.">
        <title>Increased number of Arginine-based salt bridges contributes to the thermotolerance of thermotolerant acetic acid bacteria, Acetobacter tropicalis SKU1100.</title>
        <authorList>
            <person name="Matsutani M."/>
            <person name="Hirakawa H."/>
            <person name="Nishikura M."/>
            <person name="Soemphol W."/>
            <person name="Ali I.A.I."/>
            <person name="Yakushi T."/>
            <person name="Matsushita K."/>
        </authorList>
    </citation>
    <scope>NUCLEOTIDE SEQUENCE [LARGE SCALE GENOMIC DNA]</scope>
    <source>
        <strain evidence="1 2">NBRC 101654</strain>
    </source>
</reference>
<evidence type="ECO:0000313" key="2">
    <source>
        <dbReference type="Proteomes" id="UP000004319"/>
    </source>
</evidence>
<dbReference type="EMBL" id="BABS01000037">
    <property type="protein sequence ID" value="GAA08528.1"/>
    <property type="molecule type" value="Genomic_DNA"/>
</dbReference>
<sequence length="61" mass="7189">MFHQQGRVSSVLLGEIVAVIKKRVRLFCLPDALFLRQDFLMLRLCEGDRSTRRRVLQSEKQ</sequence>